<dbReference type="GO" id="GO:0003887">
    <property type="term" value="F:DNA-directed DNA polymerase activity"/>
    <property type="evidence" value="ECO:0007669"/>
    <property type="project" value="UniProtKB-EC"/>
</dbReference>
<dbReference type="InterPro" id="IPR027417">
    <property type="entry name" value="P-loop_NTPase"/>
</dbReference>
<dbReference type="Gene3D" id="3.40.50.300">
    <property type="entry name" value="P-loop containing nucleotide triphosphate hydrolases"/>
    <property type="match status" value="1"/>
</dbReference>
<dbReference type="Proteomes" id="UP000516696">
    <property type="component" value="Chromosome"/>
</dbReference>
<dbReference type="PANTHER" id="PTHR11669">
    <property type="entry name" value="REPLICATION FACTOR C / DNA POLYMERASE III GAMMA-TAU SUBUNIT"/>
    <property type="match status" value="1"/>
</dbReference>
<dbReference type="PANTHER" id="PTHR11669:SF8">
    <property type="entry name" value="DNA POLYMERASE III SUBUNIT DELTA"/>
    <property type="match status" value="1"/>
</dbReference>
<sequence length="314" mass="35741">MEELFLQEYQPLVFAQLKKSVEHGRIAHAYLFEGDAGTGKHEMSLWLAKRLFCTNVQSDEPCGSCSNCLRIAQGEHPDVLMVEPDGQTIKVDQIRQLQEEFSKSGFESRLKIFILSQSEKMNTSAANSLLKFLEEPVGNFLAILETESVGRILPTIQSRCQIIHFSPLAKDKLQTKLQKEGLSQESSRLLSYLTNSYHKAVEISQEEWFNETKDAVAQWVKYLLKKDPQAFIFVQKKLLALAKEKEQQRVIFSILLFYLQEERDQLLAQGLWGKEINLAIEAALQAQKKLQANVAFQGVAEQFSVKIIYGITVP</sequence>
<evidence type="ECO:0000313" key="2">
    <source>
        <dbReference type="EMBL" id="QOG27224.1"/>
    </source>
</evidence>
<dbReference type="SUPFAM" id="SSF52540">
    <property type="entry name" value="P-loop containing nucleoside triphosphate hydrolases"/>
    <property type="match status" value="1"/>
</dbReference>
<dbReference type="GO" id="GO:0006261">
    <property type="term" value="P:DNA-templated DNA replication"/>
    <property type="evidence" value="ECO:0007669"/>
    <property type="project" value="TreeGrafter"/>
</dbReference>
<keyword evidence="2" id="KW-0808">Transferase</keyword>
<evidence type="ECO:0000313" key="4">
    <source>
        <dbReference type="Proteomes" id="UP000571857"/>
    </source>
</evidence>
<dbReference type="RefSeq" id="WP_113849863.1">
    <property type="nucleotide sequence ID" value="NZ_CP050485.1"/>
</dbReference>
<dbReference type="EMBL" id="JABXJK010000064">
    <property type="protein sequence ID" value="MBA0973355.1"/>
    <property type="molecule type" value="Genomic_DNA"/>
</dbReference>
<organism evidence="2 3">
    <name type="scientific">Enterococcus gallinarum</name>
    <dbReference type="NCBI Taxonomy" id="1353"/>
    <lineage>
        <taxon>Bacteria</taxon>
        <taxon>Bacillati</taxon>
        <taxon>Bacillota</taxon>
        <taxon>Bacilli</taxon>
        <taxon>Lactobacillales</taxon>
        <taxon>Enterococcaceae</taxon>
        <taxon>Enterococcus</taxon>
    </lineage>
</organism>
<protein>
    <submittedName>
        <fullName evidence="2">DNA polymerase III subunit delta</fullName>
        <ecNumber evidence="2">2.7.7.7</ecNumber>
    </submittedName>
</protein>
<name>A0A366U664_ENTGA</name>
<dbReference type="AlphaFoldDB" id="A0A366U664"/>
<reference evidence="1 4" key="2">
    <citation type="submission" date="2020-06" db="EMBL/GenBank/DDBJ databases">
        <title>Crossreactivity between MHC class I-restricted antigens from cancer cells and an enterococcal bacteriophage.</title>
        <authorList>
            <person name="Fluckiger A."/>
            <person name="Daillere R."/>
            <person name="Sassi M."/>
            <person name="Cattoir V."/>
            <person name="Kroemer G."/>
            <person name="Zitvogel L."/>
        </authorList>
    </citation>
    <scope>NUCLEOTIDE SEQUENCE [LARGE SCALE GENOMIC DNA]</scope>
    <source>
        <strain evidence="1 4">EG4</strain>
    </source>
</reference>
<evidence type="ECO:0000313" key="1">
    <source>
        <dbReference type="EMBL" id="MBA0973355.1"/>
    </source>
</evidence>
<reference evidence="2 3" key="1">
    <citation type="submission" date="2020-03" db="EMBL/GenBank/DDBJ databases">
        <title>Characterization of ganglioside-mimicking enterococci.</title>
        <authorList>
            <person name="Patry R.T."/>
            <person name="Nothaft H."/>
            <person name="Bridger R."/>
            <person name="Shajahan A."/>
            <person name="Huynh S."/>
            <person name="Sanchez S."/>
            <person name="Azadi P."/>
            <person name="Cooper K."/>
            <person name="Miller W.G."/>
            <person name="Parker C.T."/>
            <person name="Wells L."/>
            <person name="Szymanski C.M."/>
        </authorList>
    </citation>
    <scope>NUCLEOTIDE SEQUENCE [LARGE SCALE GENOMIC DNA]</scope>
    <source>
        <strain evidence="2 3">EGM181</strain>
    </source>
</reference>
<dbReference type="InterPro" id="IPR050238">
    <property type="entry name" value="DNA_Rep/Repair_Clamp_Loader"/>
</dbReference>
<dbReference type="GO" id="GO:0008408">
    <property type="term" value="F:3'-5' exonuclease activity"/>
    <property type="evidence" value="ECO:0007669"/>
    <property type="project" value="InterPro"/>
</dbReference>
<dbReference type="EC" id="2.7.7.7" evidence="2"/>
<proteinExistence type="predicted"/>
<dbReference type="NCBIfam" id="TIGR00678">
    <property type="entry name" value="holB"/>
    <property type="match status" value="1"/>
</dbReference>
<keyword evidence="2" id="KW-0548">Nucleotidyltransferase</keyword>
<accession>A0A366U664</accession>
<evidence type="ECO:0000313" key="3">
    <source>
        <dbReference type="Proteomes" id="UP000516696"/>
    </source>
</evidence>
<dbReference type="EMBL" id="CP050485">
    <property type="protein sequence ID" value="QOG27224.1"/>
    <property type="molecule type" value="Genomic_DNA"/>
</dbReference>
<dbReference type="NCBIfam" id="NF005972">
    <property type="entry name" value="PRK08058.1"/>
    <property type="match status" value="1"/>
</dbReference>
<dbReference type="FunFam" id="3.40.50.300:FF:001255">
    <property type="entry name" value="DNA polymerase III subunit delta"/>
    <property type="match status" value="1"/>
</dbReference>
<dbReference type="Proteomes" id="UP000571857">
    <property type="component" value="Unassembled WGS sequence"/>
</dbReference>
<gene>
    <name evidence="2" type="primary">holB</name>
    <name evidence="2" type="ORF">EGM181_08165</name>
    <name evidence="1" type="ORF">HWH42_12335</name>
</gene>
<dbReference type="Pfam" id="PF13177">
    <property type="entry name" value="DNA_pol3_delta2"/>
    <property type="match status" value="1"/>
</dbReference>
<dbReference type="InterPro" id="IPR004622">
    <property type="entry name" value="DNA_pol_HolB"/>
</dbReference>